<accession>A0A7J0FPJ3</accession>
<evidence type="ECO:0000313" key="2">
    <source>
        <dbReference type="Proteomes" id="UP000585474"/>
    </source>
</evidence>
<dbReference type="Proteomes" id="UP000585474">
    <property type="component" value="Unassembled WGS sequence"/>
</dbReference>
<organism evidence="1 2">
    <name type="scientific">Actinidia rufa</name>
    <dbReference type="NCBI Taxonomy" id="165716"/>
    <lineage>
        <taxon>Eukaryota</taxon>
        <taxon>Viridiplantae</taxon>
        <taxon>Streptophyta</taxon>
        <taxon>Embryophyta</taxon>
        <taxon>Tracheophyta</taxon>
        <taxon>Spermatophyta</taxon>
        <taxon>Magnoliopsida</taxon>
        <taxon>eudicotyledons</taxon>
        <taxon>Gunneridae</taxon>
        <taxon>Pentapetalae</taxon>
        <taxon>asterids</taxon>
        <taxon>Ericales</taxon>
        <taxon>Actinidiaceae</taxon>
        <taxon>Actinidia</taxon>
    </lineage>
</organism>
<gene>
    <name evidence="1" type="ORF">Acr_13g0014890</name>
</gene>
<dbReference type="AlphaFoldDB" id="A0A7J0FPJ3"/>
<proteinExistence type="predicted"/>
<sequence length="146" mass="16262">MRLEMTVLRWFRPGARGGTPSEPWICFPSVVVEVTDENRRSEGLRPSGVRGWTPAEHWICWPSVVVAVTGRRTGGGRCYTAEQGGEKLTVATTPVGIAFVVQVVARNRFRVFIWLNWLGTQARRNDVVLVELAWDASDGPGREALI</sequence>
<keyword evidence="2" id="KW-1185">Reference proteome</keyword>
<reference evidence="1 2" key="1">
    <citation type="submission" date="2019-07" db="EMBL/GenBank/DDBJ databases">
        <title>De Novo Assembly of kiwifruit Actinidia rufa.</title>
        <authorList>
            <person name="Sugita-Konishi S."/>
            <person name="Sato K."/>
            <person name="Mori E."/>
            <person name="Abe Y."/>
            <person name="Kisaki G."/>
            <person name="Hamano K."/>
            <person name="Suezawa K."/>
            <person name="Otani M."/>
            <person name="Fukuda T."/>
            <person name="Manabe T."/>
            <person name="Gomi K."/>
            <person name="Tabuchi M."/>
            <person name="Akimitsu K."/>
            <person name="Kataoka I."/>
        </authorList>
    </citation>
    <scope>NUCLEOTIDE SEQUENCE [LARGE SCALE GENOMIC DNA]</scope>
    <source>
        <strain evidence="2">cv. Fuchu</strain>
    </source>
</reference>
<comment type="caution">
    <text evidence="1">The sequence shown here is derived from an EMBL/GenBank/DDBJ whole genome shotgun (WGS) entry which is preliminary data.</text>
</comment>
<name>A0A7J0FPJ3_9ERIC</name>
<dbReference type="EMBL" id="BJWL01000013">
    <property type="protein sequence ID" value="GFZ00090.1"/>
    <property type="molecule type" value="Genomic_DNA"/>
</dbReference>
<evidence type="ECO:0000313" key="1">
    <source>
        <dbReference type="EMBL" id="GFZ00090.1"/>
    </source>
</evidence>
<protein>
    <submittedName>
        <fullName evidence="1">Uncharacterized protein</fullName>
    </submittedName>
</protein>